<protein>
    <submittedName>
        <fullName evidence="1">Uncharacterized protein</fullName>
    </submittedName>
</protein>
<accession>A0A376BZS2</accession>
<evidence type="ECO:0000313" key="2">
    <source>
        <dbReference type="Proteomes" id="UP000255515"/>
    </source>
</evidence>
<dbReference type="AlphaFoldDB" id="A0A376BZS2"/>
<dbReference type="EMBL" id="UFTJ01000001">
    <property type="protein sequence ID" value="SSZ47142.1"/>
    <property type="molecule type" value="Genomic_DNA"/>
</dbReference>
<organism evidence="1 2">
    <name type="scientific">Bergeyella zoohelcum</name>
    <dbReference type="NCBI Taxonomy" id="1015"/>
    <lineage>
        <taxon>Bacteria</taxon>
        <taxon>Pseudomonadati</taxon>
        <taxon>Bacteroidota</taxon>
        <taxon>Flavobacteriia</taxon>
        <taxon>Flavobacteriales</taxon>
        <taxon>Weeksellaceae</taxon>
        <taxon>Bergeyella</taxon>
    </lineage>
</organism>
<name>A0A376BZS2_9FLAO</name>
<dbReference type="RefSeq" id="WP_002686449.1">
    <property type="nucleotide sequence ID" value="NZ_UFTJ01000001.1"/>
</dbReference>
<proteinExistence type="predicted"/>
<dbReference type="Proteomes" id="UP000255515">
    <property type="component" value="Unassembled WGS sequence"/>
</dbReference>
<gene>
    <name evidence="1" type="ORF">NCTC11661_00808</name>
</gene>
<evidence type="ECO:0000313" key="1">
    <source>
        <dbReference type="EMBL" id="SSZ47142.1"/>
    </source>
</evidence>
<dbReference type="Gene3D" id="2.60.120.260">
    <property type="entry name" value="Galactose-binding domain-like"/>
    <property type="match status" value="1"/>
</dbReference>
<sequence>MNQLLQQINTLLPDNHTEEISEADVREAFRNTLTGVQKWLNELTLGGRNLLPGTKDLSGNQYSTNTNEFFLGFKIAKAVITNSSYVDTALFKTVHFPKEEVYTLSFWAKTSVAANIFCYFHTPSNTISAESSTGGVGSSSDGGCAISATSEWKKYWVTWRQGNTNDVKHITIGRCFTPGVTVFIAGVKLEAGKNATDWTPAPEDVENKIANLFKNLPDATHDPTYNKTLVVKPDGSLGTINRQ</sequence>
<reference evidence="1 2" key="1">
    <citation type="submission" date="2018-06" db="EMBL/GenBank/DDBJ databases">
        <authorList>
            <consortium name="Pathogen Informatics"/>
            <person name="Doyle S."/>
        </authorList>
    </citation>
    <scope>NUCLEOTIDE SEQUENCE [LARGE SCALE GENOMIC DNA]</scope>
    <source>
        <strain evidence="1 2">NCTC11661</strain>
    </source>
</reference>